<feature type="transmembrane region" description="Helical" evidence="1">
    <location>
        <begin position="194"/>
        <end position="212"/>
    </location>
</feature>
<dbReference type="AlphaFoldDB" id="A0A5B0H9Y6"/>
<organism evidence="2 3">
    <name type="scientific">Paraburkholderia panacisoli</name>
    <dbReference type="NCBI Taxonomy" id="2603818"/>
    <lineage>
        <taxon>Bacteria</taxon>
        <taxon>Pseudomonadati</taxon>
        <taxon>Pseudomonadota</taxon>
        <taxon>Betaproteobacteria</taxon>
        <taxon>Burkholderiales</taxon>
        <taxon>Burkholderiaceae</taxon>
        <taxon>Paraburkholderia</taxon>
    </lineage>
</organism>
<reference evidence="2 3" key="1">
    <citation type="submission" date="2019-08" db="EMBL/GenBank/DDBJ databases">
        <title>Paraburkholderia sp. DCY113.</title>
        <authorList>
            <person name="Kang J."/>
        </authorList>
    </citation>
    <scope>NUCLEOTIDE SEQUENCE [LARGE SCALE GENOMIC DNA]</scope>
    <source>
        <strain evidence="2 3">DCY113</strain>
    </source>
</reference>
<feature type="transmembrane region" description="Helical" evidence="1">
    <location>
        <begin position="284"/>
        <end position="307"/>
    </location>
</feature>
<feature type="transmembrane region" description="Helical" evidence="1">
    <location>
        <begin position="151"/>
        <end position="182"/>
    </location>
</feature>
<dbReference type="RefSeq" id="WP_149670308.1">
    <property type="nucleotide sequence ID" value="NZ_VTUZ01000007.1"/>
</dbReference>
<feature type="transmembrane region" description="Helical" evidence="1">
    <location>
        <begin position="18"/>
        <end position="38"/>
    </location>
</feature>
<keyword evidence="1" id="KW-1133">Transmembrane helix</keyword>
<accession>A0A5B0H9Y6</accession>
<dbReference type="Proteomes" id="UP000325273">
    <property type="component" value="Unassembled WGS sequence"/>
</dbReference>
<comment type="caution">
    <text evidence="2">The sequence shown here is derived from an EMBL/GenBank/DDBJ whole genome shotgun (WGS) entry which is preliminary data.</text>
</comment>
<keyword evidence="1" id="KW-0812">Transmembrane</keyword>
<name>A0A5B0H9Y6_9BURK</name>
<evidence type="ECO:0000313" key="3">
    <source>
        <dbReference type="Proteomes" id="UP000325273"/>
    </source>
</evidence>
<protein>
    <recommendedName>
        <fullName evidence="4">O-antigen ligase-like membrane protein</fullName>
    </recommendedName>
</protein>
<feature type="transmembrane region" description="Helical" evidence="1">
    <location>
        <begin position="120"/>
        <end position="139"/>
    </location>
</feature>
<proteinExistence type="predicted"/>
<evidence type="ECO:0000313" key="2">
    <source>
        <dbReference type="EMBL" id="KAA1012037.1"/>
    </source>
</evidence>
<sequence>MFGLIGAMLIGGKIRWSGLYLSLLIFMAILSSGVVYAFDIASGPEFREQSIFVLKVFSFFVYFGALSELGDRRLAKLEWFVRLALFAYGICIVAGAALSIEMFRSYQADTHIRSGYKGIVYAQNEASALVTVGLGFAYLGVLRSGWRMREILLAGSLLAASMLIGTKGAVVGALGVTCAYFYARHNAFRATARAALVLGTLAALAILAYVAIPNIQQAVDLTLNYFEYQGGRVSSDRLLTILLSGRNLKFANVWDGVAQRNYIALLTGGYPVTRYMVEIDIPDLVLTLGLPAFVVYFMALRGAFVYSGKPCSTTRFGKLFFYLIVGVAATAGHVFGSALVAPFLAVIAVIVKRYASSGSQQGNLDVV</sequence>
<keyword evidence="3" id="KW-1185">Reference proteome</keyword>
<keyword evidence="1" id="KW-0472">Membrane</keyword>
<feature type="transmembrane region" description="Helical" evidence="1">
    <location>
        <begin position="79"/>
        <end position="100"/>
    </location>
</feature>
<dbReference type="EMBL" id="VTUZ01000007">
    <property type="protein sequence ID" value="KAA1012037.1"/>
    <property type="molecule type" value="Genomic_DNA"/>
</dbReference>
<feature type="transmembrane region" description="Helical" evidence="1">
    <location>
        <begin position="319"/>
        <end position="351"/>
    </location>
</feature>
<evidence type="ECO:0008006" key="4">
    <source>
        <dbReference type="Google" id="ProtNLM"/>
    </source>
</evidence>
<feature type="transmembrane region" description="Helical" evidence="1">
    <location>
        <begin position="50"/>
        <end position="67"/>
    </location>
</feature>
<gene>
    <name evidence="2" type="ORF">FVF58_13030</name>
</gene>
<evidence type="ECO:0000256" key="1">
    <source>
        <dbReference type="SAM" id="Phobius"/>
    </source>
</evidence>